<comment type="caution">
    <text evidence="3">The sequence shown here is derived from an EMBL/GenBank/DDBJ whole genome shotgun (WGS) entry which is preliminary data.</text>
</comment>
<dbReference type="STRING" id="43265.A0A545VQV3"/>
<feature type="compositionally biased region" description="Basic and acidic residues" evidence="1">
    <location>
        <begin position="89"/>
        <end position="100"/>
    </location>
</feature>
<dbReference type="EMBL" id="SPUK01000016">
    <property type="protein sequence ID" value="TQV92099.1"/>
    <property type="molecule type" value="Genomic_DNA"/>
</dbReference>
<feature type="region of interest" description="Disordered" evidence="1">
    <location>
        <begin position="331"/>
        <end position="352"/>
    </location>
</feature>
<dbReference type="Proteomes" id="UP000315783">
    <property type="component" value="Unassembled WGS sequence"/>
</dbReference>
<sequence>MSYRRTTDFEEADYMSQPSRSRGGGDQVRVMERDREHDVYIDQHRDRTPAFLRDGGRRAEPGPMVLRRREVESFDRHHHHSRSPTPPRIVEERIVRRVRSESPPPPAARERSRTRIVETERTVSPVRRRVRSPSPTVRFVEHVVRRRSPSPVSEVDHEHIRIVERERGRSPERSPSPSPPPPPPVIKAPTIEREVITHYTDIDHGVIRARQPSPLPRHRTHDDVRETDIDIHLDKHHTDVDIRKTTRSRSRSRSRHHHYHDDDVAIYDDSSSTRLRVDSGRPRRARSMIGGRTSSSSAAVAAEGDYIADRIDSRGRVGEARGGATRHWETMDVPPGTERVRMDGAGGARTDTTWSRYSGERRTKFLPDGGGGGGGVALSPAPILKNATRESQSRERRLSVAVVDRDTEIDIEQRRRRHRSRSRPKVVAPRETWTEVSRTLVSREAIERLGYPFEESKYYFYIMMFLPSDAVSELMDLSEDIRRARRRKTQDRSREIELDIEIDRDHHHHHRPVQRRRRRSSGYLDERFRELEVSIDERRPRGGYYF</sequence>
<keyword evidence="4" id="KW-1185">Reference proteome</keyword>
<feature type="domain" description="DUF8035" evidence="2">
    <location>
        <begin position="430"/>
        <end position="484"/>
    </location>
</feature>
<feature type="compositionally biased region" description="Basic and acidic residues" evidence="1">
    <location>
        <begin position="154"/>
        <end position="172"/>
    </location>
</feature>
<feature type="region of interest" description="Disordered" evidence="1">
    <location>
        <begin position="145"/>
        <end position="187"/>
    </location>
</feature>
<evidence type="ECO:0000313" key="4">
    <source>
        <dbReference type="Proteomes" id="UP000315783"/>
    </source>
</evidence>
<feature type="compositionally biased region" description="Basic and acidic residues" evidence="1">
    <location>
        <begin position="29"/>
        <end position="60"/>
    </location>
</feature>
<feature type="region of interest" description="Disordered" evidence="1">
    <location>
        <begin position="241"/>
        <end position="265"/>
    </location>
</feature>
<feature type="region of interest" description="Disordered" evidence="1">
    <location>
        <begin position="273"/>
        <end position="292"/>
    </location>
</feature>
<organism evidence="3 4">
    <name type="scientific">Cordyceps javanica</name>
    <dbReference type="NCBI Taxonomy" id="43265"/>
    <lineage>
        <taxon>Eukaryota</taxon>
        <taxon>Fungi</taxon>
        <taxon>Dikarya</taxon>
        <taxon>Ascomycota</taxon>
        <taxon>Pezizomycotina</taxon>
        <taxon>Sordariomycetes</taxon>
        <taxon>Hypocreomycetidae</taxon>
        <taxon>Hypocreales</taxon>
        <taxon>Cordycipitaceae</taxon>
        <taxon>Cordyceps</taxon>
    </lineage>
</organism>
<evidence type="ECO:0000259" key="2">
    <source>
        <dbReference type="Pfam" id="PF26118"/>
    </source>
</evidence>
<gene>
    <name evidence="3" type="ORF">IF1G_09171</name>
</gene>
<accession>A0A545VQV3</accession>
<dbReference type="InterPro" id="IPR058348">
    <property type="entry name" value="DUF8035"/>
</dbReference>
<feature type="region of interest" description="Disordered" evidence="1">
    <location>
        <begin position="1"/>
        <end position="114"/>
    </location>
</feature>
<feature type="compositionally biased region" description="Basic residues" evidence="1">
    <location>
        <begin position="245"/>
        <end position="258"/>
    </location>
</feature>
<evidence type="ECO:0000256" key="1">
    <source>
        <dbReference type="SAM" id="MobiDB-lite"/>
    </source>
</evidence>
<name>A0A545VQV3_9HYPO</name>
<feature type="compositionally biased region" description="Pro residues" evidence="1">
    <location>
        <begin position="174"/>
        <end position="186"/>
    </location>
</feature>
<proteinExistence type="predicted"/>
<dbReference type="Pfam" id="PF26118">
    <property type="entry name" value="DUF8035"/>
    <property type="match status" value="1"/>
</dbReference>
<protein>
    <submittedName>
        <fullName evidence="3">Glutamic acid rich protein</fullName>
    </submittedName>
</protein>
<dbReference type="AlphaFoldDB" id="A0A545VQV3"/>
<dbReference type="OrthoDB" id="5410752at2759"/>
<evidence type="ECO:0000313" key="3">
    <source>
        <dbReference type="EMBL" id="TQV92099.1"/>
    </source>
</evidence>
<reference evidence="3 4" key="1">
    <citation type="journal article" date="2019" name="Appl. Microbiol. Biotechnol.">
        <title>Genome sequence of Isaria javanica and comparative genome analysis insights into family S53 peptidase evolution in fungal entomopathogens.</title>
        <authorList>
            <person name="Lin R."/>
            <person name="Zhang X."/>
            <person name="Xin B."/>
            <person name="Zou M."/>
            <person name="Gao Y."/>
            <person name="Qin F."/>
            <person name="Hu Q."/>
            <person name="Xie B."/>
            <person name="Cheng X."/>
        </authorList>
    </citation>
    <scope>NUCLEOTIDE SEQUENCE [LARGE SCALE GENOMIC DNA]</scope>
    <source>
        <strain evidence="3 4">IJ1G</strain>
    </source>
</reference>